<dbReference type="InterPro" id="IPR003675">
    <property type="entry name" value="Rce1/LyrA-like_dom"/>
</dbReference>
<dbReference type="AlphaFoldDB" id="A0A4P6JQQ2"/>
<sequence length="338" mass="36260">MSLTTRSLQRSSLLDVNNRIFMLARQGKWLPTWYIAIIGSFVITIGSGLALQFIFSQQPLATLVPINSLIKSKDVYLSALGQLLNFVITYSTRILLLMVWIKVLEKRPFWTVGLERQAALIKYLRGALLGIFMYGLAVSILALTGCVIIVGGSIDQIGWGALLGIIIILPGWLIQGASEDLVTRGWLLPTMGARYRPWIGVIISALMFTLFHLPALLASGFNILALISGLTVSLFLAAYVLYEGGVWGVIGWHAAWNLAEGNLLASQVSGHDIAGGSLVKLVSVGPTWLTGGTFGPEAGAVVIAIVALGLLIIIALAHRRAAISNENEAAQLLASSSN</sequence>
<feature type="transmembrane region" description="Helical" evidence="1">
    <location>
        <begin position="298"/>
        <end position="317"/>
    </location>
</feature>
<evidence type="ECO:0000313" key="4">
    <source>
        <dbReference type="Proteomes" id="UP000290365"/>
    </source>
</evidence>
<keyword evidence="3" id="KW-0645">Protease</keyword>
<feature type="transmembrane region" description="Helical" evidence="1">
    <location>
        <begin position="195"/>
        <end position="216"/>
    </location>
</feature>
<keyword evidence="4" id="KW-1185">Reference proteome</keyword>
<dbReference type="OrthoDB" id="324900at2"/>
<keyword evidence="1" id="KW-0812">Transmembrane</keyword>
<dbReference type="Proteomes" id="UP000290365">
    <property type="component" value="Chromosome"/>
</dbReference>
<dbReference type="PANTHER" id="PTHR39430">
    <property type="entry name" value="MEMBRANE-ASSOCIATED PROTEASE-RELATED"/>
    <property type="match status" value="1"/>
</dbReference>
<dbReference type="Pfam" id="PF02517">
    <property type="entry name" value="Rce1-like"/>
    <property type="match status" value="1"/>
</dbReference>
<name>A0A4P6JQQ2_KTERU</name>
<keyword evidence="3" id="KW-0378">Hydrolase</keyword>
<feature type="transmembrane region" description="Helical" evidence="1">
    <location>
        <begin position="33"/>
        <end position="55"/>
    </location>
</feature>
<accession>A0A4P6JQQ2</accession>
<gene>
    <name evidence="3" type="ORF">EPA93_16385</name>
</gene>
<dbReference type="PANTHER" id="PTHR39430:SF1">
    <property type="entry name" value="PROTEASE"/>
    <property type="match status" value="1"/>
</dbReference>
<evidence type="ECO:0000313" key="3">
    <source>
        <dbReference type="EMBL" id="QBD77482.1"/>
    </source>
</evidence>
<dbReference type="KEGG" id="kbs:EPA93_16385"/>
<feature type="transmembrane region" description="Helical" evidence="1">
    <location>
        <begin position="157"/>
        <end position="175"/>
    </location>
</feature>
<evidence type="ECO:0000259" key="2">
    <source>
        <dbReference type="Pfam" id="PF02517"/>
    </source>
</evidence>
<keyword evidence="1" id="KW-1133">Transmembrane helix</keyword>
<feature type="transmembrane region" description="Helical" evidence="1">
    <location>
        <begin position="223"/>
        <end position="242"/>
    </location>
</feature>
<dbReference type="GO" id="GO:0006508">
    <property type="term" value="P:proteolysis"/>
    <property type="evidence" value="ECO:0007669"/>
    <property type="project" value="UniProtKB-KW"/>
</dbReference>
<organism evidence="3 4">
    <name type="scientific">Ktedonosporobacter rubrisoli</name>
    <dbReference type="NCBI Taxonomy" id="2509675"/>
    <lineage>
        <taxon>Bacteria</taxon>
        <taxon>Bacillati</taxon>
        <taxon>Chloroflexota</taxon>
        <taxon>Ktedonobacteria</taxon>
        <taxon>Ktedonobacterales</taxon>
        <taxon>Ktedonosporobacteraceae</taxon>
        <taxon>Ktedonosporobacter</taxon>
    </lineage>
</organism>
<keyword evidence="3" id="KW-0482">Metalloprotease</keyword>
<keyword evidence="1" id="KW-0472">Membrane</keyword>
<dbReference type="EMBL" id="CP035758">
    <property type="protein sequence ID" value="QBD77482.1"/>
    <property type="molecule type" value="Genomic_DNA"/>
</dbReference>
<feature type="transmembrane region" description="Helical" evidence="1">
    <location>
        <begin position="123"/>
        <end position="150"/>
    </location>
</feature>
<dbReference type="GO" id="GO:0080120">
    <property type="term" value="P:CAAX-box protein maturation"/>
    <property type="evidence" value="ECO:0007669"/>
    <property type="project" value="UniProtKB-ARBA"/>
</dbReference>
<feature type="transmembrane region" description="Helical" evidence="1">
    <location>
        <begin position="75"/>
        <end position="103"/>
    </location>
</feature>
<protein>
    <submittedName>
        <fullName evidence="3">CPBP family intramembrane metalloprotease</fullName>
    </submittedName>
</protein>
<proteinExistence type="predicted"/>
<feature type="domain" description="CAAX prenyl protease 2/Lysostaphin resistance protein A-like" evidence="2">
    <location>
        <begin position="165"/>
        <end position="258"/>
    </location>
</feature>
<evidence type="ECO:0000256" key="1">
    <source>
        <dbReference type="SAM" id="Phobius"/>
    </source>
</evidence>
<dbReference type="GO" id="GO:0008237">
    <property type="term" value="F:metallopeptidase activity"/>
    <property type="evidence" value="ECO:0007669"/>
    <property type="project" value="UniProtKB-KW"/>
</dbReference>
<reference evidence="3 4" key="1">
    <citation type="submission" date="2019-01" db="EMBL/GenBank/DDBJ databases">
        <title>Ktedonosporobacter rubrisoli SCAWS-G2.</title>
        <authorList>
            <person name="Huang Y."/>
            <person name="Yan B."/>
        </authorList>
    </citation>
    <scope>NUCLEOTIDE SEQUENCE [LARGE SCALE GENOMIC DNA]</scope>
    <source>
        <strain evidence="3 4">SCAWS-G2</strain>
    </source>
</reference>
<dbReference type="GO" id="GO:0004175">
    <property type="term" value="F:endopeptidase activity"/>
    <property type="evidence" value="ECO:0007669"/>
    <property type="project" value="UniProtKB-ARBA"/>
</dbReference>